<proteinExistence type="predicted"/>
<evidence type="ECO:0000313" key="3">
    <source>
        <dbReference type="Proteomes" id="UP000829494"/>
    </source>
</evidence>
<protein>
    <submittedName>
        <fullName evidence="2">Uncharacterized protein</fullName>
    </submittedName>
</protein>
<gene>
    <name evidence="2" type="ORF">SRIMR7_17930</name>
</gene>
<dbReference type="GeneID" id="66856856"/>
<accession>A0ABY3Z146</accession>
<feature type="region of interest" description="Disordered" evidence="1">
    <location>
        <begin position="1"/>
        <end position="25"/>
    </location>
</feature>
<evidence type="ECO:0000256" key="1">
    <source>
        <dbReference type="SAM" id="MobiDB-lite"/>
    </source>
</evidence>
<dbReference type="Proteomes" id="UP000829494">
    <property type="component" value="Chromosome"/>
</dbReference>
<keyword evidence="3" id="KW-1185">Reference proteome</keyword>
<organism evidence="2 3">
    <name type="scientific">Streptomyces rimosus subsp. rimosus</name>
    <dbReference type="NCBI Taxonomy" id="132474"/>
    <lineage>
        <taxon>Bacteria</taxon>
        <taxon>Bacillati</taxon>
        <taxon>Actinomycetota</taxon>
        <taxon>Actinomycetes</taxon>
        <taxon>Kitasatosporales</taxon>
        <taxon>Streptomycetaceae</taxon>
        <taxon>Streptomyces</taxon>
    </lineage>
</organism>
<dbReference type="EMBL" id="CP094298">
    <property type="protein sequence ID" value="UNZ04041.1"/>
    <property type="molecule type" value="Genomic_DNA"/>
</dbReference>
<reference evidence="2 3" key="1">
    <citation type="submission" date="2022-03" db="EMBL/GenBank/DDBJ databases">
        <title>Complete genome of Streptomyces rimosus ssp. rimosus R7 (=ATCC 10970).</title>
        <authorList>
            <person name="Beganovic S."/>
            <person name="Ruckert C."/>
            <person name="Busche T."/>
            <person name="Kalinowski J."/>
            <person name="Wittmann C."/>
        </authorList>
    </citation>
    <scope>NUCLEOTIDE SEQUENCE [LARGE SCALE GENOMIC DNA]</scope>
    <source>
        <strain evidence="2 3">R7</strain>
    </source>
</reference>
<name>A0ABY3Z146_STRRM</name>
<sequence length="199" mass="20739">MATAETGRAGTGPDSGRQPGTVRHGAGLAATDAGQLTDAAGKFGTAGFTAAPEAHVKPVDAVTWALRTAFEALPEAVRTTAPLYVLSGAYSSWAARHFVRRCHDTERRLRPSDSIGLETSELVRPYTTASGHRGGCYLLAPLPVDTQGPERAADAPRPPWPLAAMPGPAVHLDLFVSPGDGPRPVHCLAVATAWSVTCP</sequence>
<evidence type="ECO:0000313" key="2">
    <source>
        <dbReference type="EMBL" id="UNZ04041.1"/>
    </source>
</evidence>
<dbReference type="RefSeq" id="WP_003981555.1">
    <property type="nucleotide sequence ID" value="NZ_CP043497.1"/>
</dbReference>